<dbReference type="InterPro" id="IPR027417">
    <property type="entry name" value="P-loop_NTPase"/>
</dbReference>
<evidence type="ECO:0000256" key="1">
    <source>
        <dbReference type="ARBA" id="ARBA00005417"/>
    </source>
</evidence>
<proteinExistence type="inferred from homology"/>
<dbReference type="SMART" id="SM00382">
    <property type="entry name" value="AAA"/>
    <property type="match status" value="1"/>
</dbReference>
<evidence type="ECO:0000313" key="7">
    <source>
        <dbReference type="Proteomes" id="UP000077037"/>
    </source>
</evidence>
<evidence type="ECO:0000259" key="5">
    <source>
        <dbReference type="PROSITE" id="PS50893"/>
    </source>
</evidence>
<dbReference type="Pfam" id="PF00005">
    <property type="entry name" value="ABC_tran"/>
    <property type="match status" value="1"/>
</dbReference>
<dbReference type="EC" id="3.6.3.-" evidence="6"/>
<keyword evidence="6" id="KW-0378">Hydrolase</keyword>
<dbReference type="GO" id="GO:0022857">
    <property type="term" value="F:transmembrane transporter activity"/>
    <property type="evidence" value="ECO:0007669"/>
    <property type="project" value="TreeGrafter"/>
</dbReference>
<keyword evidence="2" id="KW-0472">Membrane</keyword>
<evidence type="ECO:0000256" key="4">
    <source>
        <dbReference type="ARBA" id="ARBA00022840"/>
    </source>
</evidence>
<dbReference type="OrthoDB" id="9802264at2"/>
<dbReference type="GO" id="GO:0089705">
    <property type="term" value="P:protein localization to outer membrane"/>
    <property type="evidence" value="ECO:0007669"/>
    <property type="project" value="TreeGrafter"/>
</dbReference>
<sequence length="233" mass="25191">MLHIDDLRLTRGQGPDAYTVHLPALELSTGQVMAVVGNSGCGKSTLLEGLGLLLAPRHVGSYALGGQGDVAELLRRGDDVGLSRLRETRIGFVLQSGGLLPFLNVADNIALPRRLLGLPASSEPVSHAIDVLGLAGLLRKRPADLSIGERQRVAVVRAMAHEPELLLADEPTSALDPENARRLFQLFIDLARCCRMVTLVVSHDWDLVREFGLPCLRARLSQGRSMFIPEEAA</sequence>
<dbReference type="InterPro" id="IPR015854">
    <property type="entry name" value="ABC_transpr_LolD-like"/>
</dbReference>
<name>A0A157PZS7_9BORD</name>
<protein>
    <submittedName>
        <fullName evidence="6">ABC transporter ATP-binding protein</fullName>
        <ecNumber evidence="6">3.6.3.-</ecNumber>
    </submittedName>
</protein>
<dbReference type="GO" id="GO:0016887">
    <property type="term" value="F:ATP hydrolysis activity"/>
    <property type="evidence" value="ECO:0007669"/>
    <property type="project" value="InterPro"/>
</dbReference>
<accession>A0A157PZS7</accession>
<dbReference type="PROSITE" id="PS50893">
    <property type="entry name" value="ABC_TRANSPORTER_2"/>
    <property type="match status" value="1"/>
</dbReference>
<keyword evidence="3" id="KW-0547">Nucleotide-binding</keyword>
<dbReference type="SUPFAM" id="SSF52540">
    <property type="entry name" value="P-loop containing nucleoside triphosphate hydrolases"/>
    <property type="match status" value="1"/>
</dbReference>
<gene>
    <name evidence="6" type="primary">lolD_1</name>
    <name evidence="6" type="ORF">SAMEA1982600_03046</name>
</gene>
<evidence type="ECO:0000256" key="2">
    <source>
        <dbReference type="ARBA" id="ARBA00022475"/>
    </source>
</evidence>
<dbReference type="Gene3D" id="3.40.50.300">
    <property type="entry name" value="P-loop containing nucleotide triphosphate hydrolases"/>
    <property type="match status" value="1"/>
</dbReference>
<dbReference type="InterPro" id="IPR003593">
    <property type="entry name" value="AAA+_ATPase"/>
</dbReference>
<dbReference type="InterPro" id="IPR003439">
    <property type="entry name" value="ABC_transporter-like_ATP-bd"/>
</dbReference>
<dbReference type="GO" id="GO:0044874">
    <property type="term" value="P:lipoprotein localization to outer membrane"/>
    <property type="evidence" value="ECO:0007669"/>
    <property type="project" value="TreeGrafter"/>
</dbReference>
<comment type="similarity">
    <text evidence="1">Belongs to the ABC transporter superfamily.</text>
</comment>
<dbReference type="GO" id="GO:0005524">
    <property type="term" value="F:ATP binding"/>
    <property type="evidence" value="ECO:0007669"/>
    <property type="project" value="UniProtKB-KW"/>
</dbReference>
<dbReference type="EMBL" id="FKBS01000017">
    <property type="protein sequence ID" value="SAI39112.1"/>
    <property type="molecule type" value="Genomic_DNA"/>
</dbReference>
<dbReference type="PANTHER" id="PTHR24220">
    <property type="entry name" value="IMPORT ATP-BINDING PROTEIN"/>
    <property type="match status" value="1"/>
</dbReference>
<feature type="domain" description="ABC transporter" evidence="5">
    <location>
        <begin position="2"/>
        <end position="233"/>
    </location>
</feature>
<evidence type="ECO:0000256" key="3">
    <source>
        <dbReference type="ARBA" id="ARBA00022741"/>
    </source>
</evidence>
<dbReference type="AlphaFoldDB" id="A0A157PZS7"/>
<dbReference type="RefSeq" id="WP_066414478.1">
    <property type="nucleotide sequence ID" value="NZ_FKBS01000017.1"/>
</dbReference>
<keyword evidence="4 6" id="KW-0067">ATP-binding</keyword>
<dbReference type="GO" id="GO:0005886">
    <property type="term" value="C:plasma membrane"/>
    <property type="evidence" value="ECO:0007669"/>
    <property type="project" value="TreeGrafter"/>
</dbReference>
<organism evidence="6 7">
    <name type="scientific">Bordetella ansorpii</name>
    <dbReference type="NCBI Taxonomy" id="288768"/>
    <lineage>
        <taxon>Bacteria</taxon>
        <taxon>Pseudomonadati</taxon>
        <taxon>Pseudomonadota</taxon>
        <taxon>Betaproteobacteria</taxon>
        <taxon>Burkholderiales</taxon>
        <taxon>Alcaligenaceae</taxon>
        <taxon>Bordetella</taxon>
    </lineage>
</organism>
<keyword evidence="2" id="KW-1003">Cell membrane</keyword>
<evidence type="ECO:0000313" key="6">
    <source>
        <dbReference type="EMBL" id="SAI39112.1"/>
    </source>
</evidence>
<dbReference type="PANTHER" id="PTHR24220:SF689">
    <property type="entry name" value="LIPOPROTEIN-RELEASING SYSTEM ATP-BINDING PROTEIN LOLD"/>
    <property type="match status" value="1"/>
</dbReference>
<dbReference type="Proteomes" id="UP000077037">
    <property type="component" value="Unassembled WGS sequence"/>
</dbReference>
<reference evidence="6 7" key="1">
    <citation type="submission" date="2016-03" db="EMBL/GenBank/DDBJ databases">
        <authorList>
            <consortium name="Pathogen Informatics"/>
        </authorList>
    </citation>
    <scope>NUCLEOTIDE SEQUENCE [LARGE SCALE GENOMIC DNA]</scope>
    <source>
        <strain evidence="6 7">NCTC13364</strain>
    </source>
</reference>